<evidence type="ECO:0000313" key="1">
    <source>
        <dbReference type="EMBL" id="OPC76645.1"/>
    </source>
</evidence>
<comment type="caution">
    <text evidence="1">The sequence shown here is derived from an EMBL/GenBank/DDBJ whole genome shotgun (WGS) entry which is preliminary data.</text>
</comment>
<accession>A0A1T3NIU1</accession>
<sequence length="115" mass="13786">MPPRLHRRYRGNVVHALPPGYENRTESTRTSALCGVFVDVGTVTAPVRDDFNEAVATWRPYVYRRSRRRRRYPGSRFGRRLLREARRESLDRRVCRRCRARVRELTHPRWRPPAD</sequence>
<dbReference type="Proteomes" id="UP000190037">
    <property type="component" value="Unassembled WGS sequence"/>
</dbReference>
<keyword evidence="2" id="KW-1185">Reference proteome</keyword>
<protein>
    <submittedName>
        <fullName evidence="1">Uncharacterized protein</fullName>
    </submittedName>
</protein>
<gene>
    <name evidence="1" type="ORF">B4N89_44955</name>
</gene>
<name>A0A1T3NIU1_9ACTN</name>
<dbReference type="AlphaFoldDB" id="A0A1T3NIU1"/>
<proteinExistence type="predicted"/>
<dbReference type="STRING" id="159449.B4N89_44955"/>
<evidence type="ECO:0000313" key="2">
    <source>
        <dbReference type="Proteomes" id="UP000190037"/>
    </source>
</evidence>
<organism evidence="1 2">
    <name type="scientific">Embleya scabrispora</name>
    <dbReference type="NCBI Taxonomy" id="159449"/>
    <lineage>
        <taxon>Bacteria</taxon>
        <taxon>Bacillati</taxon>
        <taxon>Actinomycetota</taxon>
        <taxon>Actinomycetes</taxon>
        <taxon>Kitasatosporales</taxon>
        <taxon>Streptomycetaceae</taxon>
        <taxon>Embleya</taxon>
    </lineage>
</organism>
<dbReference type="EMBL" id="MWQN01000005">
    <property type="protein sequence ID" value="OPC76645.1"/>
    <property type="molecule type" value="Genomic_DNA"/>
</dbReference>
<reference evidence="1 2" key="1">
    <citation type="submission" date="2017-03" db="EMBL/GenBank/DDBJ databases">
        <title>Draft genome sequence of Streptomyces scabrisporus NF3, endophyte isolated from Amphipterygium adstringens.</title>
        <authorList>
            <person name="Vazquez M."/>
            <person name="Ceapa C.D."/>
            <person name="Rodriguez Luna D."/>
            <person name="Sanchez Esquivel S."/>
        </authorList>
    </citation>
    <scope>NUCLEOTIDE SEQUENCE [LARGE SCALE GENOMIC DNA]</scope>
    <source>
        <strain evidence="1 2">NF3</strain>
    </source>
</reference>